<dbReference type="PANTHER" id="PTHR33353">
    <property type="entry name" value="PUTATIVE (AFU_ORTHOLOGUE AFUA_1G12560)-RELATED"/>
    <property type="match status" value="1"/>
</dbReference>
<dbReference type="GO" id="GO:0016787">
    <property type="term" value="F:hydrolase activity"/>
    <property type="evidence" value="ECO:0007669"/>
    <property type="project" value="UniProtKB-KW"/>
</dbReference>
<reference evidence="18" key="2">
    <citation type="submission" date="2023-06" db="EMBL/GenBank/DDBJ databases">
        <authorList>
            <consortium name="Lawrence Berkeley National Laboratory"/>
            <person name="Haridas S."/>
            <person name="Hensen N."/>
            <person name="Bonometti L."/>
            <person name="Westerberg I."/>
            <person name="Brannstrom I.O."/>
            <person name="Guillou S."/>
            <person name="Cros-Aarteil S."/>
            <person name="Calhoun S."/>
            <person name="Kuo A."/>
            <person name="Mondo S."/>
            <person name="Pangilinan J."/>
            <person name="Riley R."/>
            <person name="Labutti K."/>
            <person name="Andreopoulos B."/>
            <person name="Lipzen A."/>
            <person name="Chen C."/>
            <person name="Yanf M."/>
            <person name="Daum C."/>
            <person name="Ng V."/>
            <person name="Clum A."/>
            <person name="Steindorff A."/>
            <person name="Ohm R."/>
            <person name="Martin F."/>
            <person name="Silar P."/>
            <person name="Natvig D."/>
            <person name="Lalanne C."/>
            <person name="Gautier V."/>
            <person name="Ament-Velasquez S.L."/>
            <person name="Kruys A."/>
            <person name="Hutchinson M.I."/>
            <person name="Powell A.J."/>
            <person name="Barry K."/>
            <person name="Miller A.N."/>
            <person name="Grigoriev I.V."/>
            <person name="Debuchy R."/>
            <person name="Gladieux P."/>
            <person name="Thoren M.H."/>
            <person name="Johannesson H."/>
        </authorList>
    </citation>
    <scope>NUCLEOTIDE SEQUENCE</scope>
    <source>
        <strain evidence="18">CBS 955.72</strain>
    </source>
</reference>
<evidence type="ECO:0000256" key="14">
    <source>
        <dbReference type="ARBA" id="ARBA00044502"/>
    </source>
</evidence>
<evidence type="ECO:0000256" key="13">
    <source>
        <dbReference type="ARBA" id="ARBA00023326"/>
    </source>
</evidence>
<gene>
    <name evidence="18" type="ORF">B0T25DRAFT_262040</name>
</gene>
<dbReference type="EC" id="1.14.99.56" evidence="16"/>
<keyword evidence="3" id="KW-0964">Secreted</keyword>
<evidence type="ECO:0000256" key="9">
    <source>
        <dbReference type="ARBA" id="ARBA00023033"/>
    </source>
</evidence>
<evidence type="ECO:0000256" key="12">
    <source>
        <dbReference type="ARBA" id="ARBA00023277"/>
    </source>
</evidence>
<dbReference type="GO" id="GO:0046872">
    <property type="term" value="F:metal ion binding"/>
    <property type="evidence" value="ECO:0007669"/>
    <property type="project" value="UniProtKB-KW"/>
</dbReference>
<dbReference type="GO" id="GO:0005576">
    <property type="term" value="C:extracellular region"/>
    <property type="evidence" value="ECO:0007669"/>
    <property type="project" value="UniProtKB-SubCell"/>
</dbReference>
<keyword evidence="4" id="KW-0479">Metal-binding</keyword>
<evidence type="ECO:0000256" key="7">
    <source>
        <dbReference type="ARBA" id="ARBA00023002"/>
    </source>
</evidence>
<accession>A0AAJ0HG50</accession>
<dbReference type="Gene3D" id="2.70.50.70">
    <property type="match status" value="1"/>
</dbReference>
<proteinExistence type="inferred from homology"/>
<evidence type="ECO:0000256" key="6">
    <source>
        <dbReference type="ARBA" id="ARBA00023001"/>
    </source>
</evidence>
<comment type="cofactor">
    <cofactor evidence="1">
        <name>Cu(2+)</name>
        <dbReference type="ChEBI" id="CHEBI:29036"/>
    </cofactor>
</comment>
<keyword evidence="6" id="KW-0136">Cellulose degradation</keyword>
<comment type="catalytic activity">
    <reaction evidence="15">
        <text>[(1-&gt;4)-beta-D-glucosyl]n+m + reduced acceptor + O2 = 4-dehydro-beta-D-glucosyl-[(1-&gt;4)-beta-D-glucosyl]n-1 + [(1-&gt;4)-beta-D-glucosyl]m + acceptor + H2O.</text>
        <dbReference type="EC" id="1.14.99.56"/>
    </reaction>
</comment>
<dbReference type="Pfam" id="PF03443">
    <property type="entry name" value="AA9"/>
    <property type="match status" value="1"/>
</dbReference>
<evidence type="ECO:0000256" key="1">
    <source>
        <dbReference type="ARBA" id="ARBA00001973"/>
    </source>
</evidence>
<keyword evidence="12" id="KW-0119">Carbohydrate metabolism</keyword>
<dbReference type="EMBL" id="JAUIQD010000005">
    <property type="protein sequence ID" value="KAK3350202.1"/>
    <property type="molecule type" value="Genomic_DNA"/>
</dbReference>
<keyword evidence="11" id="KW-0325">Glycoprotein</keyword>
<keyword evidence="13" id="KW-0624">Polysaccharide degradation</keyword>
<evidence type="ECO:0000256" key="10">
    <source>
        <dbReference type="ARBA" id="ARBA00023157"/>
    </source>
</evidence>
<comment type="similarity">
    <text evidence="14">Belongs to the polysaccharide monooxygenase AA9 family.</text>
</comment>
<keyword evidence="8" id="KW-0186">Copper</keyword>
<keyword evidence="5" id="KW-0732">Signal</keyword>
<evidence type="ECO:0000256" key="11">
    <source>
        <dbReference type="ARBA" id="ARBA00023180"/>
    </source>
</evidence>
<dbReference type="InterPro" id="IPR049892">
    <property type="entry name" value="AA9"/>
</dbReference>
<evidence type="ECO:0000313" key="18">
    <source>
        <dbReference type="EMBL" id="KAK3350202.1"/>
    </source>
</evidence>
<evidence type="ECO:0000256" key="8">
    <source>
        <dbReference type="ARBA" id="ARBA00023008"/>
    </source>
</evidence>
<evidence type="ECO:0000256" key="2">
    <source>
        <dbReference type="ARBA" id="ARBA00004613"/>
    </source>
</evidence>
<evidence type="ECO:0000256" key="16">
    <source>
        <dbReference type="ARBA" id="ARBA00047174"/>
    </source>
</evidence>
<protein>
    <recommendedName>
        <fullName evidence="16">lytic cellulose monooxygenase (C4-dehydrogenating)</fullName>
        <ecNumber evidence="16">1.14.99.56</ecNumber>
    </recommendedName>
</protein>
<evidence type="ECO:0000256" key="15">
    <source>
        <dbReference type="ARBA" id="ARBA00045077"/>
    </source>
</evidence>
<comment type="caution">
    <text evidence="18">The sequence shown here is derived from an EMBL/GenBank/DDBJ whole genome shotgun (WGS) entry which is preliminary data.</text>
</comment>
<dbReference type="Proteomes" id="UP001275084">
    <property type="component" value="Unassembled WGS sequence"/>
</dbReference>
<evidence type="ECO:0000259" key="17">
    <source>
        <dbReference type="Pfam" id="PF03443"/>
    </source>
</evidence>
<evidence type="ECO:0000256" key="4">
    <source>
        <dbReference type="ARBA" id="ARBA00022723"/>
    </source>
</evidence>
<comment type="subcellular location">
    <subcellularLocation>
        <location evidence="2">Secreted</location>
    </subcellularLocation>
</comment>
<evidence type="ECO:0000256" key="3">
    <source>
        <dbReference type="ARBA" id="ARBA00022525"/>
    </source>
</evidence>
<keyword evidence="9" id="KW-0503">Monooxygenase</keyword>
<keyword evidence="7" id="KW-0560">Oxidoreductase</keyword>
<keyword evidence="19" id="KW-1185">Reference proteome</keyword>
<name>A0AAJ0HG50_9PEZI</name>
<evidence type="ECO:0000256" key="5">
    <source>
        <dbReference type="ARBA" id="ARBA00022729"/>
    </source>
</evidence>
<evidence type="ECO:0000313" key="19">
    <source>
        <dbReference type="Proteomes" id="UP001275084"/>
    </source>
</evidence>
<dbReference type="GO" id="GO:0004497">
    <property type="term" value="F:monooxygenase activity"/>
    <property type="evidence" value="ECO:0007669"/>
    <property type="project" value="UniProtKB-KW"/>
</dbReference>
<dbReference type="CDD" id="cd21175">
    <property type="entry name" value="LPMO_AA9"/>
    <property type="match status" value="1"/>
</dbReference>
<reference evidence="18" key="1">
    <citation type="journal article" date="2023" name="Mol. Phylogenet. Evol.">
        <title>Genome-scale phylogeny and comparative genomics of the fungal order Sordariales.</title>
        <authorList>
            <person name="Hensen N."/>
            <person name="Bonometti L."/>
            <person name="Westerberg I."/>
            <person name="Brannstrom I.O."/>
            <person name="Guillou S."/>
            <person name="Cros-Aarteil S."/>
            <person name="Calhoun S."/>
            <person name="Haridas S."/>
            <person name="Kuo A."/>
            <person name="Mondo S."/>
            <person name="Pangilinan J."/>
            <person name="Riley R."/>
            <person name="LaButti K."/>
            <person name="Andreopoulos B."/>
            <person name="Lipzen A."/>
            <person name="Chen C."/>
            <person name="Yan M."/>
            <person name="Daum C."/>
            <person name="Ng V."/>
            <person name="Clum A."/>
            <person name="Steindorff A."/>
            <person name="Ohm R.A."/>
            <person name="Martin F."/>
            <person name="Silar P."/>
            <person name="Natvig D.O."/>
            <person name="Lalanne C."/>
            <person name="Gautier V."/>
            <person name="Ament-Velasquez S.L."/>
            <person name="Kruys A."/>
            <person name="Hutchinson M.I."/>
            <person name="Powell A.J."/>
            <person name="Barry K."/>
            <person name="Miller A.N."/>
            <person name="Grigoriev I.V."/>
            <person name="Debuchy R."/>
            <person name="Gladieux P."/>
            <person name="Hiltunen Thoren M."/>
            <person name="Johannesson H."/>
        </authorList>
    </citation>
    <scope>NUCLEOTIDE SEQUENCE</scope>
    <source>
        <strain evidence="18">CBS 955.72</strain>
    </source>
</reference>
<dbReference type="AlphaFoldDB" id="A0AAJ0HG50"/>
<feature type="domain" description="Auxiliary Activity family 9 catalytic" evidence="17">
    <location>
        <begin position="65"/>
        <end position="274"/>
    </location>
</feature>
<dbReference type="PANTHER" id="PTHR33353:SF18">
    <property type="entry name" value="ENDOGLUCANASE II"/>
    <property type="match status" value="1"/>
</dbReference>
<sequence length="285" mass="30392">MYINKDAASRTFFLPSLQHFLSGPILYPTQLKIYRVSAQLCLLPQSGLKMKFSLLLAAAPIASAHTIFTQLTADGKTYAVSYGIRTPTYDGPQTDVNAKNMACNGAPNPTRSSDKIIPVTAGSNVSAVWRHTLESGPGDVMDPGHKGPVMAYLKKVTDAKTDTGAGGGWFKIQEGGYANGQWATNTVISNKGNQVITIPKCLADGQYLLRAEMVALHGARSTNGAQLYMECAQIEVTGGTGTANPKTYSIPGIYKSNDPGLLIDIYSMKTTSAYTIPGPPLFTCS</sequence>
<organism evidence="18 19">
    <name type="scientific">Lasiosphaeria hispida</name>
    <dbReference type="NCBI Taxonomy" id="260671"/>
    <lineage>
        <taxon>Eukaryota</taxon>
        <taxon>Fungi</taxon>
        <taxon>Dikarya</taxon>
        <taxon>Ascomycota</taxon>
        <taxon>Pezizomycotina</taxon>
        <taxon>Sordariomycetes</taxon>
        <taxon>Sordariomycetidae</taxon>
        <taxon>Sordariales</taxon>
        <taxon>Lasiosphaeriaceae</taxon>
        <taxon>Lasiosphaeria</taxon>
    </lineage>
</organism>
<dbReference type="InterPro" id="IPR005103">
    <property type="entry name" value="AA9_LPMO"/>
</dbReference>
<dbReference type="GO" id="GO:0030245">
    <property type="term" value="P:cellulose catabolic process"/>
    <property type="evidence" value="ECO:0007669"/>
    <property type="project" value="UniProtKB-KW"/>
</dbReference>
<keyword evidence="10" id="KW-1015">Disulfide bond</keyword>
<keyword evidence="18" id="KW-0378">Hydrolase</keyword>